<dbReference type="Gene3D" id="1.25.40.10">
    <property type="entry name" value="Tetratricopeptide repeat domain"/>
    <property type="match status" value="2"/>
</dbReference>
<dbReference type="Pfam" id="PF13424">
    <property type="entry name" value="TPR_12"/>
    <property type="match status" value="2"/>
</dbReference>
<dbReference type="PANTHER" id="PTHR45783:SF3">
    <property type="entry name" value="KINESIN LIGHT CHAIN"/>
    <property type="match status" value="1"/>
</dbReference>
<evidence type="ECO:0000256" key="10">
    <source>
        <dbReference type="PROSITE-ProRule" id="PRU00339"/>
    </source>
</evidence>
<dbReference type="GO" id="GO:0007018">
    <property type="term" value="P:microtubule-based movement"/>
    <property type="evidence" value="ECO:0007669"/>
    <property type="project" value="TreeGrafter"/>
</dbReference>
<evidence type="ECO:0000256" key="9">
    <source>
        <dbReference type="ARBA" id="ARBA00023212"/>
    </source>
</evidence>
<comment type="caution">
    <text evidence="14">The sequence shown here is derived from an EMBL/GenBank/DDBJ whole genome shotgun (WGS) entry which is preliminary data.</text>
</comment>
<dbReference type="InterPro" id="IPR027417">
    <property type="entry name" value="P-loop_NTPase"/>
</dbReference>
<gene>
    <name evidence="14" type="ORF">KSF_087770</name>
</gene>
<dbReference type="SUPFAM" id="SSF52540">
    <property type="entry name" value="P-loop containing nucleoside triphosphate hydrolases"/>
    <property type="match status" value="1"/>
</dbReference>
<evidence type="ECO:0000256" key="11">
    <source>
        <dbReference type="SAM" id="MobiDB-lite"/>
    </source>
</evidence>
<dbReference type="Pfam" id="PF13374">
    <property type="entry name" value="TPR_10"/>
    <property type="match status" value="3"/>
</dbReference>
<dbReference type="PROSITE" id="PS50293">
    <property type="entry name" value="TPR_REGION"/>
    <property type="match status" value="1"/>
</dbReference>
<feature type="transmembrane region" description="Helical" evidence="12">
    <location>
        <begin position="20"/>
        <end position="43"/>
    </location>
</feature>
<dbReference type="AlphaFoldDB" id="A0A8J3IN83"/>
<dbReference type="InterPro" id="IPR056681">
    <property type="entry name" value="DUF7779"/>
</dbReference>
<comment type="similarity">
    <text evidence="2">Belongs to the kinesin light chain family.</text>
</comment>
<dbReference type="GO" id="GO:0005874">
    <property type="term" value="C:microtubule"/>
    <property type="evidence" value="ECO:0007669"/>
    <property type="project" value="UniProtKB-KW"/>
</dbReference>
<keyword evidence="15" id="KW-1185">Reference proteome</keyword>
<keyword evidence="4" id="KW-0493">Microtubule</keyword>
<dbReference type="SMART" id="SM00028">
    <property type="entry name" value="TPR"/>
    <property type="match status" value="7"/>
</dbReference>
<organism evidence="14 15">
    <name type="scientific">Reticulibacter mediterranei</name>
    <dbReference type="NCBI Taxonomy" id="2778369"/>
    <lineage>
        <taxon>Bacteria</taxon>
        <taxon>Bacillati</taxon>
        <taxon>Chloroflexota</taxon>
        <taxon>Ktedonobacteria</taxon>
        <taxon>Ktedonobacterales</taxon>
        <taxon>Reticulibacteraceae</taxon>
        <taxon>Reticulibacter</taxon>
    </lineage>
</organism>
<evidence type="ECO:0000259" key="13">
    <source>
        <dbReference type="Pfam" id="PF25000"/>
    </source>
</evidence>
<dbReference type="EMBL" id="BNJK01000002">
    <property type="protein sequence ID" value="GHO98729.1"/>
    <property type="molecule type" value="Genomic_DNA"/>
</dbReference>
<evidence type="ECO:0000256" key="1">
    <source>
        <dbReference type="ARBA" id="ARBA00004245"/>
    </source>
</evidence>
<evidence type="ECO:0000256" key="4">
    <source>
        <dbReference type="ARBA" id="ARBA00022701"/>
    </source>
</evidence>
<keyword evidence="3" id="KW-0963">Cytoplasm</keyword>
<comment type="subcellular location">
    <subcellularLocation>
        <location evidence="1">Cytoplasm</location>
        <location evidence="1">Cytoskeleton</location>
    </subcellularLocation>
</comment>
<proteinExistence type="inferred from homology"/>
<feature type="repeat" description="TPR" evidence="10">
    <location>
        <begin position="652"/>
        <end position="685"/>
    </location>
</feature>
<keyword evidence="12" id="KW-0472">Membrane</keyword>
<evidence type="ECO:0000256" key="7">
    <source>
        <dbReference type="ARBA" id="ARBA00023054"/>
    </source>
</evidence>
<keyword evidence="12" id="KW-0812">Transmembrane</keyword>
<evidence type="ECO:0000256" key="3">
    <source>
        <dbReference type="ARBA" id="ARBA00022490"/>
    </source>
</evidence>
<dbReference type="PRINTS" id="PR00381">
    <property type="entry name" value="KINESINLIGHT"/>
</dbReference>
<feature type="repeat" description="TPR" evidence="10">
    <location>
        <begin position="568"/>
        <end position="601"/>
    </location>
</feature>
<dbReference type="Pfam" id="PF25000">
    <property type="entry name" value="DUF7779"/>
    <property type="match status" value="1"/>
</dbReference>
<keyword evidence="12" id="KW-1133">Transmembrane helix</keyword>
<evidence type="ECO:0000313" key="14">
    <source>
        <dbReference type="EMBL" id="GHO98729.1"/>
    </source>
</evidence>
<reference evidence="14" key="1">
    <citation type="submission" date="2020-10" db="EMBL/GenBank/DDBJ databases">
        <title>Taxonomic study of unclassified bacteria belonging to the class Ktedonobacteria.</title>
        <authorList>
            <person name="Yabe S."/>
            <person name="Wang C.M."/>
            <person name="Zheng Y."/>
            <person name="Sakai Y."/>
            <person name="Cavaletti L."/>
            <person name="Monciardini P."/>
            <person name="Donadio S."/>
        </authorList>
    </citation>
    <scope>NUCLEOTIDE SEQUENCE</scope>
    <source>
        <strain evidence="14">ID150040</strain>
    </source>
</reference>
<keyword evidence="6 10" id="KW-0802">TPR repeat</keyword>
<dbReference type="SUPFAM" id="SSF48452">
    <property type="entry name" value="TPR-like"/>
    <property type="match status" value="2"/>
</dbReference>
<protein>
    <submittedName>
        <fullName evidence="14">Tetratricopeptide repeat protein</fullName>
    </submittedName>
</protein>
<evidence type="ECO:0000313" key="15">
    <source>
        <dbReference type="Proteomes" id="UP000597444"/>
    </source>
</evidence>
<dbReference type="GO" id="GO:0019894">
    <property type="term" value="F:kinesin binding"/>
    <property type="evidence" value="ECO:0007669"/>
    <property type="project" value="TreeGrafter"/>
</dbReference>
<keyword evidence="5" id="KW-0677">Repeat</keyword>
<dbReference type="PROSITE" id="PS50005">
    <property type="entry name" value="TPR"/>
    <property type="match status" value="5"/>
</dbReference>
<evidence type="ECO:0000256" key="6">
    <source>
        <dbReference type="ARBA" id="ARBA00022803"/>
    </source>
</evidence>
<name>A0A8J3IN83_9CHLR</name>
<dbReference type="GO" id="GO:0005871">
    <property type="term" value="C:kinesin complex"/>
    <property type="evidence" value="ECO:0007669"/>
    <property type="project" value="InterPro"/>
</dbReference>
<keyword evidence="8" id="KW-0505">Motor protein</keyword>
<dbReference type="Proteomes" id="UP000597444">
    <property type="component" value="Unassembled WGS sequence"/>
</dbReference>
<dbReference type="InterPro" id="IPR011990">
    <property type="entry name" value="TPR-like_helical_dom_sf"/>
</dbReference>
<dbReference type="InterPro" id="IPR002151">
    <property type="entry name" value="Kinesin_light"/>
</dbReference>
<feature type="repeat" description="TPR" evidence="10">
    <location>
        <begin position="744"/>
        <end position="777"/>
    </location>
</feature>
<dbReference type="NCBIfam" id="NF040586">
    <property type="entry name" value="FxSxx_TPR"/>
    <property type="match status" value="1"/>
</dbReference>
<dbReference type="GO" id="GO:0005737">
    <property type="term" value="C:cytoplasm"/>
    <property type="evidence" value="ECO:0007669"/>
    <property type="project" value="TreeGrafter"/>
</dbReference>
<dbReference type="PANTHER" id="PTHR45783">
    <property type="entry name" value="KINESIN LIGHT CHAIN"/>
    <property type="match status" value="1"/>
</dbReference>
<feature type="domain" description="DUF7779" evidence="13">
    <location>
        <begin position="344"/>
        <end position="432"/>
    </location>
</feature>
<feature type="repeat" description="TPR" evidence="10">
    <location>
        <begin position="610"/>
        <end position="643"/>
    </location>
</feature>
<dbReference type="GO" id="GO:0043531">
    <property type="term" value="F:ADP binding"/>
    <property type="evidence" value="ECO:0007669"/>
    <property type="project" value="InterPro"/>
</dbReference>
<evidence type="ECO:0000256" key="8">
    <source>
        <dbReference type="ARBA" id="ARBA00023175"/>
    </source>
</evidence>
<keyword evidence="9" id="KW-0206">Cytoskeleton</keyword>
<feature type="repeat" description="TPR" evidence="10">
    <location>
        <begin position="694"/>
        <end position="727"/>
    </location>
</feature>
<evidence type="ECO:0000256" key="5">
    <source>
        <dbReference type="ARBA" id="ARBA00022737"/>
    </source>
</evidence>
<feature type="region of interest" description="Disordered" evidence="11">
    <location>
        <begin position="51"/>
        <end position="72"/>
    </location>
</feature>
<keyword evidence="7" id="KW-0175">Coiled coil</keyword>
<dbReference type="Gene3D" id="3.40.50.300">
    <property type="entry name" value="P-loop containing nucleotide triphosphate hydrolases"/>
    <property type="match status" value="1"/>
</dbReference>
<accession>A0A8J3IN83</accession>
<evidence type="ECO:0000256" key="12">
    <source>
        <dbReference type="SAM" id="Phobius"/>
    </source>
</evidence>
<dbReference type="InterPro" id="IPR019734">
    <property type="entry name" value="TPR_rpt"/>
</dbReference>
<evidence type="ECO:0000256" key="2">
    <source>
        <dbReference type="ARBA" id="ARBA00009622"/>
    </source>
</evidence>
<sequence>MTIVVVLVSYWLWQLWGLSLLSTAVGTIGALIAIIAPLYGFLLRWHKDFSEEKHSSSPPQTETPPMASSLREIDKQKKHSPEVWNVPYHQSPFFTGRESLLKQIYDNLTSGKTTALAQPQTINGLGGVGKTQCAVEYAYRHRQEYRYVFWVNAASRETFIADYVTIAALLKLPESGEPEQARVIERVKGWLAEHDLWLLILDNADDLNMAYTFLPTTGTGHILLTTREQAAGPLARSIEVKEMDIEEGAVMLLRRTKLLARDASLDQANQQEREQARNIVLMMGGLPLALDQAGAYIEENACTLAEYLEAFEHRQADLLRRRGRYGSDHPDPVATSWSLSFEKVEQNNALASSLLRFCAFLAPDDIPEDMIVKGAIKLGPALQPLAHDPTLLREVVGELSRFSLIRRSPDHHTLSMHRLVQAVLKSTMSQDEQRHWAEWAIQTVSYVFPVVEPTTWPQCQRYLPHALVCAELIKQWQIESIEGAWLLHTTGRYLNDRAQYAEAESLLQRALYTYEHLLILDHLDPTTSTKNLAGPYYARGRYEQADLLYQRAIHIKEHALAPDHPNTASGLNNLALLYQDQGKYEQAESLFQRALLIYEHTFGLDHLDTATILNNLALLYQDQSKYEQARSLLQRALHLYEQTLGPDHPNTAMGLNNLALLYQDQGKYEQAEPLFRLALHIYEQALGPTHLNTAMSLNNLARLYQDQGKYEQAESLFQRALRIYEQAEILYGEHTLGPDHPNTTMSLNNLALLYQDQGKYEQAETLYKQVLAHREKLFGPDHPTTLSTLKHLDELQQALKQREAGKNP</sequence>